<gene>
    <name evidence="3" type="ORF">HH304_06860</name>
</gene>
<evidence type="ECO:0000256" key="1">
    <source>
        <dbReference type="SAM" id="SignalP"/>
    </source>
</evidence>
<evidence type="ECO:0000313" key="4">
    <source>
        <dbReference type="Proteomes" id="UP000559010"/>
    </source>
</evidence>
<feature type="chain" id="PRO_5032823630" evidence="1">
    <location>
        <begin position="22"/>
        <end position="217"/>
    </location>
</feature>
<keyword evidence="4" id="KW-1185">Reference proteome</keyword>
<keyword evidence="1" id="KW-0732">Signal</keyword>
<accession>A0A848J0V6</accession>
<dbReference type="EMBL" id="JABBNU010000003">
    <property type="protein sequence ID" value="NMM48114.1"/>
    <property type="molecule type" value="Genomic_DNA"/>
</dbReference>
<proteinExistence type="predicted"/>
<feature type="signal peptide" evidence="1">
    <location>
        <begin position="1"/>
        <end position="21"/>
    </location>
</feature>
<dbReference type="AlphaFoldDB" id="A0A848J0V6"/>
<feature type="domain" description="Outer membrane protein beta-barrel" evidence="2">
    <location>
        <begin position="23"/>
        <end position="185"/>
    </location>
</feature>
<dbReference type="Proteomes" id="UP000559010">
    <property type="component" value="Unassembled WGS sequence"/>
</dbReference>
<dbReference type="Pfam" id="PF13568">
    <property type="entry name" value="OMP_b-brl_2"/>
    <property type="match status" value="1"/>
</dbReference>
<reference evidence="3 4" key="1">
    <citation type="submission" date="2020-04" db="EMBL/GenBank/DDBJ databases">
        <title>Flammeovirgaceae bacterium KN852 isolated from deep sea.</title>
        <authorList>
            <person name="Zhang D.-C."/>
        </authorList>
    </citation>
    <scope>NUCLEOTIDE SEQUENCE [LARGE SCALE GENOMIC DNA]</scope>
    <source>
        <strain evidence="3 4">KN852</strain>
    </source>
</reference>
<name>A0A848J0V6_9BACT</name>
<protein>
    <submittedName>
        <fullName evidence="3">PorT family protein</fullName>
    </submittedName>
</protein>
<organism evidence="3 4">
    <name type="scientific">Marinigracilibium pacificum</name>
    <dbReference type="NCBI Taxonomy" id="2729599"/>
    <lineage>
        <taxon>Bacteria</taxon>
        <taxon>Pseudomonadati</taxon>
        <taxon>Bacteroidota</taxon>
        <taxon>Cytophagia</taxon>
        <taxon>Cytophagales</taxon>
        <taxon>Flammeovirgaceae</taxon>
        <taxon>Marinigracilibium</taxon>
    </lineage>
</organism>
<dbReference type="InterPro" id="IPR025665">
    <property type="entry name" value="Beta-barrel_OMP_2"/>
</dbReference>
<dbReference type="RefSeq" id="WP_169679409.1">
    <property type="nucleotide sequence ID" value="NZ_JABBNU010000003.1"/>
</dbReference>
<evidence type="ECO:0000259" key="2">
    <source>
        <dbReference type="Pfam" id="PF13568"/>
    </source>
</evidence>
<sequence length="217" mass="24099">MKIRHILGLAFALAITFGANAQEFGIRAGINSSTMRGNHLKYSVAHIGYHIGGTAILPISENIKINGSAMLTQKGIRDKGYSYAFDLNYTDKEVINYLEIPVAIEYGFDGGNMKPYFQAGLYLAYAVSGKFVQNNENEKIIENLDFGNNSEDHYSAADFGFTFGTGVDINKLRIGVSYDLGVNDIQPAEIKDNQDSNDPYSIKNRSFNVNVSYFFNR</sequence>
<comment type="caution">
    <text evidence="3">The sequence shown here is derived from an EMBL/GenBank/DDBJ whole genome shotgun (WGS) entry which is preliminary data.</text>
</comment>
<evidence type="ECO:0000313" key="3">
    <source>
        <dbReference type="EMBL" id="NMM48114.1"/>
    </source>
</evidence>